<name>A0A0R2L5F8_9LACO</name>
<keyword evidence="1" id="KW-0378">Hydrolase</keyword>
<evidence type="ECO:0000313" key="7">
    <source>
        <dbReference type="Proteomes" id="UP000321429"/>
    </source>
</evidence>
<comment type="function">
    <text evidence="1">Broad specificity carboxypetidase that releases amino acids sequentially from the C-terminus, including neutral, aromatic, polar and basic residues.</text>
</comment>
<evidence type="ECO:0000313" key="5">
    <source>
        <dbReference type="EMBL" id="KRN96958.1"/>
    </source>
</evidence>
<dbReference type="PROSITE" id="PS52034">
    <property type="entry name" value="PEPTIDASE_M32"/>
    <property type="match status" value="1"/>
</dbReference>
<keyword evidence="1" id="KW-0645">Protease</keyword>
<keyword evidence="2" id="KW-0862">Zinc</keyword>
<feature type="active site" description="Proton donor/acceptor" evidence="3">
    <location>
        <position position="270"/>
    </location>
</feature>
<evidence type="ECO:0000313" key="4">
    <source>
        <dbReference type="EMBL" id="GEK27717.1"/>
    </source>
</evidence>
<feature type="binding site" evidence="2">
    <location>
        <position position="269"/>
    </location>
    <ligand>
        <name>Zn(2+)</name>
        <dbReference type="ChEBI" id="CHEBI:29105"/>
        <note>catalytic</note>
    </ligand>
</feature>
<dbReference type="Gene3D" id="1.10.1370.30">
    <property type="match status" value="1"/>
</dbReference>
<dbReference type="EC" id="3.4.17.19" evidence="1"/>
<gene>
    <name evidence="5" type="ORF">IV55_GL000833</name>
    <name evidence="4" type="ORF">LSI01_00280</name>
</gene>
<evidence type="ECO:0000313" key="6">
    <source>
        <dbReference type="Proteomes" id="UP000051139"/>
    </source>
</evidence>
<keyword evidence="1" id="KW-0482">Metalloprotease</keyword>
<dbReference type="PIRSF" id="PIRSF006615">
    <property type="entry name" value="Zn_crbxpep_Taq"/>
    <property type="match status" value="1"/>
</dbReference>
<protein>
    <recommendedName>
        <fullName evidence="1">Metal-dependent carboxypeptidase</fullName>
        <ecNumber evidence="1">3.4.17.19</ecNumber>
    </recommendedName>
</protein>
<dbReference type="InterPro" id="IPR001333">
    <property type="entry name" value="Peptidase_M32_Taq"/>
</dbReference>
<feature type="binding site" evidence="2">
    <location>
        <position position="299"/>
    </location>
    <ligand>
        <name>Zn(2+)</name>
        <dbReference type="ChEBI" id="CHEBI:29105"/>
        <note>catalytic</note>
    </ligand>
</feature>
<keyword evidence="1 2" id="KW-0479">Metal-binding</keyword>
<dbReference type="GO" id="GO:0046872">
    <property type="term" value="F:metal ion binding"/>
    <property type="evidence" value="ECO:0007669"/>
    <property type="project" value="UniProtKB-KW"/>
</dbReference>
<dbReference type="Pfam" id="PF02074">
    <property type="entry name" value="Peptidase_M32"/>
    <property type="match status" value="1"/>
</dbReference>
<dbReference type="PANTHER" id="PTHR34217:SF1">
    <property type="entry name" value="CARBOXYPEPTIDASE 1"/>
    <property type="match status" value="1"/>
</dbReference>
<dbReference type="GO" id="GO:0006508">
    <property type="term" value="P:proteolysis"/>
    <property type="evidence" value="ECO:0007669"/>
    <property type="project" value="UniProtKB-UniRule"/>
</dbReference>
<comment type="catalytic activity">
    <reaction evidence="1">
        <text>Release of a C-terminal amino acid with broad specificity, except for -Pro.</text>
        <dbReference type="EC" id="3.4.17.19"/>
    </reaction>
</comment>
<accession>A0A0R2L5F8</accession>
<dbReference type="PATRIC" id="fig|348151.3.peg.858"/>
<dbReference type="RefSeq" id="WP_057808867.1">
    <property type="nucleotide sequence ID" value="NZ_BJUD01000001.1"/>
</dbReference>
<dbReference type="GO" id="GO:0004181">
    <property type="term" value="F:metallocarboxypeptidase activity"/>
    <property type="evidence" value="ECO:0007669"/>
    <property type="project" value="UniProtKB-UniRule"/>
</dbReference>
<dbReference type="Proteomes" id="UP000051139">
    <property type="component" value="Unassembled WGS sequence"/>
</dbReference>
<keyword evidence="6" id="KW-1185">Reference proteome</keyword>
<dbReference type="EMBL" id="BJUD01000001">
    <property type="protein sequence ID" value="GEK27717.1"/>
    <property type="molecule type" value="Genomic_DNA"/>
</dbReference>
<dbReference type="SUPFAM" id="SSF55486">
    <property type="entry name" value="Metalloproteases ('zincins'), catalytic domain"/>
    <property type="match status" value="1"/>
</dbReference>
<sequence>MTQSAMSAAEQDFRALLKEMALLENAISLLDWDGHTYMPSAEGTQRAELVGYFNQRHFQLETGSKMTALLNLFEADGSLLTVDGQAIYRRVKRNYERTAKLPEAEFVAYTKLLSQAQNVWLSARKHQQFAEFLPYLKQIVTAKKRFISYWKTDEATAYDVLLDQFEPGMTVAKLDPLFSELQSGIERINAEIVRPGQQPNDQFMHRYVDQTTQHHLSEAIVQELGFDFTKGSLDISMHPFTIGMNRNDVRITTRYDDHDFQMSLLGSIHEAGHALYEQNVVAKWDNTPLAGGTSMGIHESQSLFNEVFLGRNPAFWQHTYPRFRELTGEIFSDIDLDTFVRGFNVTRPSLIRTEADPLTYPLHIIIRYELEKAIFNEDLDLDELPMLWAKKYQQYLGITPDNDVEGVLQDIHWAGGDMGYFPSYALGHLYAGQIFHAMQEELDVETLLANGDFQPLIDWRVQRIHQFGGSKEPNDLILAATGEPLSAKYWLAYQRTVYERVYQY</sequence>
<dbReference type="PRINTS" id="PR00998">
    <property type="entry name" value="CRBOXYPTASET"/>
</dbReference>
<dbReference type="Proteomes" id="UP000321429">
    <property type="component" value="Unassembled WGS sequence"/>
</dbReference>
<evidence type="ECO:0000256" key="3">
    <source>
        <dbReference type="PIRSR" id="PIRSR006615-2"/>
    </source>
</evidence>
<organism evidence="5 6">
    <name type="scientific">Furfurilactobacillus siliginis</name>
    <dbReference type="NCBI Taxonomy" id="348151"/>
    <lineage>
        <taxon>Bacteria</taxon>
        <taxon>Bacillati</taxon>
        <taxon>Bacillota</taxon>
        <taxon>Bacilli</taxon>
        <taxon>Lactobacillales</taxon>
        <taxon>Lactobacillaceae</taxon>
        <taxon>Furfurilactobacillus</taxon>
    </lineage>
</organism>
<dbReference type="EMBL" id="JQCB01000002">
    <property type="protein sequence ID" value="KRN96958.1"/>
    <property type="molecule type" value="Genomic_DNA"/>
</dbReference>
<reference evidence="4 7" key="2">
    <citation type="submission" date="2019-07" db="EMBL/GenBank/DDBJ databases">
        <title>Whole genome shotgun sequence of Lactobacillus siliginis NBRC 101315.</title>
        <authorList>
            <person name="Hosoyama A."/>
            <person name="Uohara A."/>
            <person name="Ohji S."/>
            <person name="Ichikawa N."/>
        </authorList>
    </citation>
    <scope>NUCLEOTIDE SEQUENCE [LARGE SCALE GENOMIC DNA]</scope>
    <source>
        <strain evidence="4 7">NBRC 101315</strain>
    </source>
</reference>
<comment type="caution">
    <text evidence="5">The sequence shown here is derived from an EMBL/GenBank/DDBJ whole genome shotgun (WGS) entry which is preliminary data.</text>
</comment>
<feature type="binding site" evidence="2">
    <location>
        <position position="273"/>
    </location>
    <ligand>
        <name>Zn(2+)</name>
        <dbReference type="ChEBI" id="CHEBI:29105"/>
        <note>catalytic</note>
    </ligand>
</feature>
<dbReference type="AlphaFoldDB" id="A0A0R2L5F8"/>
<comment type="similarity">
    <text evidence="1">Belongs to the peptidase M32 family.</text>
</comment>
<evidence type="ECO:0000256" key="1">
    <source>
        <dbReference type="PIRNR" id="PIRNR006615"/>
    </source>
</evidence>
<dbReference type="CDD" id="cd06460">
    <property type="entry name" value="M32_Taq"/>
    <property type="match status" value="1"/>
</dbReference>
<keyword evidence="1 5" id="KW-0121">Carboxypeptidase</keyword>
<dbReference type="PANTHER" id="PTHR34217">
    <property type="entry name" value="METAL-DEPENDENT CARBOXYPEPTIDASE"/>
    <property type="match status" value="1"/>
</dbReference>
<comment type="cofactor">
    <cofactor evidence="2">
        <name>Zn(2+)</name>
        <dbReference type="ChEBI" id="CHEBI:29105"/>
    </cofactor>
    <text evidence="2">Binds 1 zinc ion per subunit.</text>
</comment>
<proteinExistence type="inferred from homology"/>
<evidence type="ECO:0000256" key="2">
    <source>
        <dbReference type="PIRSR" id="PIRSR006615-1"/>
    </source>
</evidence>
<reference evidence="5 6" key="1">
    <citation type="journal article" date="2015" name="Genome Announc.">
        <title>Expanding the biotechnology potential of lactobacilli through comparative genomics of 213 strains and associated genera.</title>
        <authorList>
            <person name="Sun Z."/>
            <person name="Harris H.M."/>
            <person name="McCann A."/>
            <person name="Guo C."/>
            <person name="Argimon S."/>
            <person name="Zhang W."/>
            <person name="Yang X."/>
            <person name="Jeffery I.B."/>
            <person name="Cooney J.C."/>
            <person name="Kagawa T.F."/>
            <person name="Liu W."/>
            <person name="Song Y."/>
            <person name="Salvetti E."/>
            <person name="Wrobel A."/>
            <person name="Rasinkangas P."/>
            <person name="Parkhill J."/>
            <person name="Rea M.C."/>
            <person name="O'Sullivan O."/>
            <person name="Ritari J."/>
            <person name="Douillard F.P."/>
            <person name="Paul Ross R."/>
            <person name="Yang R."/>
            <person name="Briner A.E."/>
            <person name="Felis G.E."/>
            <person name="de Vos W.M."/>
            <person name="Barrangou R."/>
            <person name="Klaenhammer T.R."/>
            <person name="Caufield P.W."/>
            <person name="Cui Y."/>
            <person name="Zhang H."/>
            <person name="O'Toole P.W."/>
        </authorList>
    </citation>
    <scope>NUCLEOTIDE SEQUENCE [LARGE SCALE GENOMIC DNA]</scope>
    <source>
        <strain evidence="5 6">DSM 22696</strain>
    </source>
</reference>